<dbReference type="EC" id="3.5.1.2" evidence="2"/>
<keyword evidence="2" id="KW-0378">Hydrolase</keyword>
<name>A0ABN3EV45_9ACTN</name>
<organism evidence="5 6">
    <name type="scientific">Kitasatospora cystarginea</name>
    <dbReference type="NCBI Taxonomy" id="58350"/>
    <lineage>
        <taxon>Bacteria</taxon>
        <taxon>Bacillati</taxon>
        <taxon>Actinomycetota</taxon>
        <taxon>Actinomycetes</taxon>
        <taxon>Kitasatosporales</taxon>
        <taxon>Streptomycetaceae</taxon>
        <taxon>Kitasatospora</taxon>
    </lineage>
</organism>
<comment type="subunit">
    <text evidence="2">Forms a heterodimer with MurT.</text>
</comment>
<dbReference type="PROSITE" id="PS51274">
    <property type="entry name" value="GATASE_COBBQ"/>
    <property type="match status" value="1"/>
</dbReference>
<feature type="active site" evidence="2">
    <location>
        <position position="301"/>
    </location>
</feature>
<keyword evidence="6" id="KW-1185">Reference proteome</keyword>
<dbReference type="PANTHER" id="PTHR21343:SF9">
    <property type="entry name" value="LIPID II ISOGLUTAMINYL SYNTHASE (GLUTAMINE-HYDROLYZING) SUBUNIT GATD"/>
    <property type="match status" value="1"/>
</dbReference>
<dbReference type="InterPro" id="IPR033949">
    <property type="entry name" value="CobQ_GATase1"/>
</dbReference>
<gene>
    <name evidence="2" type="primary">gatD</name>
    <name evidence="5" type="ORF">GCM10010430_67250</name>
</gene>
<keyword evidence="1 2" id="KW-0315">Glutamine amidotransferase</keyword>
<evidence type="ECO:0000313" key="5">
    <source>
        <dbReference type="EMBL" id="GAA2271920.1"/>
    </source>
</evidence>
<accession>A0ABN3EV45</accession>
<dbReference type="EC" id="6.3.5.13" evidence="2"/>
<proteinExistence type="inferred from homology"/>
<keyword evidence="2" id="KW-0573">Peptidoglycan synthesis</keyword>
<comment type="catalytic activity">
    <reaction evidence="2">
        <text>L-glutamine + H2O = L-glutamate + NH4(+)</text>
        <dbReference type="Rhea" id="RHEA:15889"/>
        <dbReference type="ChEBI" id="CHEBI:15377"/>
        <dbReference type="ChEBI" id="CHEBI:28938"/>
        <dbReference type="ChEBI" id="CHEBI:29985"/>
        <dbReference type="ChEBI" id="CHEBI:58359"/>
        <dbReference type="EC" id="3.5.1.2"/>
    </reaction>
</comment>
<dbReference type="CDD" id="cd01750">
    <property type="entry name" value="GATase1_CobQ"/>
    <property type="match status" value="1"/>
</dbReference>
<dbReference type="InterPro" id="IPR011698">
    <property type="entry name" value="GATase_3"/>
</dbReference>
<evidence type="ECO:0000256" key="1">
    <source>
        <dbReference type="ARBA" id="ARBA00022962"/>
    </source>
</evidence>
<dbReference type="Proteomes" id="UP001500305">
    <property type="component" value="Unassembled WGS sequence"/>
</dbReference>
<comment type="caution">
    <text evidence="5">The sequence shown here is derived from an EMBL/GenBank/DDBJ whole genome shotgun (WGS) entry which is preliminary data.</text>
</comment>
<keyword evidence="2" id="KW-0961">Cell wall biogenesis/degradation</keyword>
<reference evidence="5 6" key="1">
    <citation type="journal article" date="2019" name="Int. J. Syst. Evol. Microbiol.">
        <title>The Global Catalogue of Microorganisms (GCM) 10K type strain sequencing project: providing services to taxonomists for standard genome sequencing and annotation.</title>
        <authorList>
            <consortium name="The Broad Institute Genomics Platform"/>
            <consortium name="The Broad Institute Genome Sequencing Center for Infectious Disease"/>
            <person name="Wu L."/>
            <person name="Ma J."/>
        </authorList>
    </citation>
    <scope>NUCLEOTIDE SEQUENCE [LARGE SCALE GENOMIC DNA]</scope>
    <source>
        <strain evidence="5 6">JCM 7356</strain>
    </source>
</reference>
<evidence type="ECO:0000256" key="3">
    <source>
        <dbReference type="SAM" id="MobiDB-lite"/>
    </source>
</evidence>
<comment type="catalytic activity">
    <reaction evidence="2">
        <text>beta-D-GlcNAc-(1-&gt;4)-Mur2Ac(oyl-L-Ala-gamma-D-Glu-L-Lys-D-Ala-D-Ala)-di-trans,octa-cis-undecaprenyl diphosphate + L-glutamine + ATP + H2O = beta-D-GlcNAc-(1-&gt;4)-Mur2Ac(oyl-L-Ala-D-isoglutaminyl-L-Lys-D-Ala-D-Ala)-di-trans,octa-cis-undecaprenyl diphosphate + L-glutamate + ADP + phosphate + H(+)</text>
        <dbReference type="Rhea" id="RHEA:57928"/>
        <dbReference type="ChEBI" id="CHEBI:15377"/>
        <dbReference type="ChEBI" id="CHEBI:15378"/>
        <dbReference type="ChEBI" id="CHEBI:29985"/>
        <dbReference type="ChEBI" id="CHEBI:30616"/>
        <dbReference type="ChEBI" id="CHEBI:43474"/>
        <dbReference type="ChEBI" id="CHEBI:58359"/>
        <dbReference type="ChEBI" id="CHEBI:60033"/>
        <dbReference type="ChEBI" id="CHEBI:62233"/>
        <dbReference type="ChEBI" id="CHEBI:456216"/>
        <dbReference type="EC" id="6.3.5.13"/>
    </reaction>
</comment>
<keyword evidence="2" id="KW-0436">Ligase</keyword>
<dbReference type="InterPro" id="IPR029062">
    <property type="entry name" value="Class_I_gatase-like"/>
</dbReference>
<dbReference type="InterPro" id="IPR043702">
    <property type="entry name" value="Lipid_II_synth_GatD"/>
</dbReference>
<dbReference type="SUPFAM" id="SSF52317">
    <property type="entry name" value="Class I glutamine amidotransferase-like"/>
    <property type="match status" value="1"/>
</dbReference>
<feature type="region of interest" description="Disordered" evidence="3">
    <location>
        <begin position="1"/>
        <end position="109"/>
    </location>
</feature>
<dbReference type="EMBL" id="BAAATR010000044">
    <property type="protein sequence ID" value="GAA2271920.1"/>
    <property type="molecule type" value="Genomic_DNA"/>
</dbReference>
<dbReference type="HAMAP" id="MF_02213">
    <property type="entry name" value="Lipid_II_synth_GatD"/>
    <property type="match status" value="1"/>
</dbReference>
<dbReference type="Gene3D" id="3.40.50.880">
    <property type="match status" value="1"/>
</dbReference>
<feature type="domain" description="CobB/CobQ-like glutamine amidotransferase" evidence="4">
    <location>
        <begin position="115"/>
        <end position="308"/>
    </location>
</feature>
<evidence type="ECO:0000313" key="6">
    <source>
        <dbReference type="Proteomes" id="UP001500305"/>
    </source>
</evidence>
<comment type="function">
    <text evidence="2">The lipid II isoglutaminyl synthase complex catalyzes the formation of alpha-D-isoglutamine in the cell wall lipid II stem peptide. The GatD subunit catalyzes the hydrolysis of glutamine to glutamate and ammonia. The resulting ammonia molecule is channeled to the active site of MurT.</text>
</comment>
<evidence type="ECO:0000256" key="2">
    <source>
        <dbReference type="HAMAP-Rule" id="MF_02213"/>
    </source>
</evidence>
<feature type="binding site" evidence="2">
    <location>
        <position position="235"/>
    </location>
    <ligand>
        <name>substrate</name>
    </ligand>
</feature>
<protein>
    <recommendedName>
        <fullName evidence="2">Lipid II isoglutaminyl synthase (glutamine-hydrolyzing) subunit GatD</fullName>
        <ecNumber evidence="2">6.3.5.13</ecNumber>
    </recommendedName>
    <alternativeName>
        <fullName evidence="2">Lipid II isoglutaminyl synthase glutaminase subunit</fullName>
        <ecNumber evidence="2">3.5.1.2</ecNumber>
    </alternativeName>
</protein>
<sequence length="348" mass="37900">MSYPTGNPQQYNPQQGYPQQGYNPQQPAQQGYPQQPAQQGYPQQPAQQGYPQQPEQQGYPQQGYDPQPAQQGYSPQQPAPQQYDQQPAQQGYDPQPAPQQYGRSPRMSESSLRLVWVYPDLLSTYGDRGNALVVERRARQRGLGVQRIDVRSDQAVPTSGDIYLIGGGEDRPQRLAAERLRNDSGLVRAAENGAIIFAVCAGYQILGHEFINDLGEREPGLGLLDVRTTRGEGARCVGDVLAEVDPRLGLPQLTGFENHQGVTHLGQGVSPFANVQVGRGNGTGDGTEGAWRDTVFGTYMHGPVMARNPLVADMLIKLALDVSALPPADTTWYDALRAERIAAAGQPA</sequence>
<evidence type="ECO:0000259" key="4">
    <source>
        <dbReference type="Pfam" id="PF07685"/>
    </source>
</evidence>
<comment type="pathway">
    <text evidence="2">Cell wall biogenesis; peptidoglycan biosynthesis.</text>
</comment>
<dbReference type="PANTHER" id="PTHR21343">
    <property type="entry name" value="DETHIOBIOTIN SYNTHETASE"/>
    <property type="match status" value="1"/>
</dbReference>
<feature type="compositionally biased region" description="Low complexity" evidence="3">
    <location>
        <begin position="1"/>
        <end position="101"/>
    </location>
</feature>
<comment type="similarity">
    <text evidence="2">Belongs to the CobB/CobQ family. GatD subfamily.</text>
</comment>
<feature type="active site" description="Nucleophile" evidence="2">
    <location>
        <position position="200"/>
    </location>
</feature>
<keyword evidence="2" id="KW-0133">Cell shape</keyword>
<dbReference type="Pfam" id="PF07685">
    <property type="entry name" value="GATase_3"/>
    <property type="match status" value="1"/>
</dbReference>